<proteinExistence type="predicted"/>
<dbReference type="InterPro" id="IPR002893">
    <property type="entry name" value="Znf_MYND"/>
</dbReference>
<organism evidence="6 7">
    <name type="scientific">Trypanosoma theileri</name>
    <dbReference type="NCBI Taxonomy" id="67003"/>
    <lineage>
        <taxon>Eukaryota</taxon>
        <taxon>Discoba</taxon>
        <taxon>Euglenozoa</taxon>
        <taxon>Kinetoplastea</taxon>
        <taxon>Metakinetoplastina</taxon>
        <taxon>Trypanosomatida</taxon>
        <taxon>Trypanosomatidae</taxon>
        <taxon>Trypanosoma</taxon>
    </lineage>
</organism>
<dbReference type="GO" id="GO:0008270">
    <property type="term" value="F:zinc ion binding"/>
    <property type="evidence" value="ECO:0007669"/>
    <property type="project" value="UniProtKB-KW"/>
</dbReference>
<dbReference type="InterPro" id="IPR046341">
    <property type="entry name" value="SET_dom_sf"/>
</dbReference>
<name>A0A1X0P0U4_9TRYP</name>
<evidence type="ECO:0000256" key="3">
    <source>
        <dbReference type="ARBA" id="ARBA00022833"/>
    </source>
</evidence>
<dbReference type="RefSeq" id="XP_028884598.1">
    <property type="nucleotide sequence ID" value="XM_029024195.1"/>
</dbReference>
<evidence type="ECO:0000259" key="5">
    <source>
        <dbReference type="PROSITE" id="PS50865"/>
    </source>
</evidence>
<sequence>MKCVTCLCVSDTEGENDIKCSHFIPCPQCLKLLYCSASCAEVGWYGHRYFCDASLNKSSTHESLVKKHQEFWQQRQQEEKLKKWLKYILHCLVFEKDSEPPYEILLSLLNTLYSFNDMNTCIINENLSLLIKEVSINLETVFSQTVSPVGITIFVLLQAKFQSLFLRDHDTALNTLLRGLAKIILRGTPKEVSLLQQVLEDERMNLWTRKYSKVIMTTTEVPRSSQRLMCGEVVAVNSIPFLSWKSSNFPSVLCPRQSSLYDEGLKSMCDSFINLKNKELTFSHLMDDEREAISILLVEELPSVQYMEADVVVSSSTYLTLLTDTPSLSLPCWLISLFFSAVISRRRFKSDMWGFFELVSRLRHSCKPNCIWNSETGELKALREIAPHEPLTMDTIWASLIDTTRQMMMMKLPTHLRQKSIRTNIGILCSCERCTGKEIYFHYPTDVMQKPKLEKEGIDEEEVEEERHTNDRNAFDFLRGFACPLCRIEEGWRYRQQYQDVHQQPKDNESNQSNRLELKRYFTPYEPWVCHSCKEKWRDCDLPLERETELSRKAERLLLMASRNIIGKGFFEELKTLMQDILHVMGRQHHSVYLLGCEAFILFYRYIATRFSSTTSLLAQKHIIAWCRKWIRCAQNTLLIINCPHVYSAFIVETALSLSSVSLLREKVILLRHAEIHCPAAVINGTNSTIARAVADILYNTKSPEFTKMAQSPSLFAKFMEEEEQEWEDALISEWESHLMDRVHTELNSNAKPNLPTKLLHIIPKKE</sequence>
<keyword evidence="7" id="KW-1185">Reference proteome</keyword>
<dbReference type="Gene3D" id="1.10.220.160">
    <property type="match status" value="1"/>
</dbReference>
<dbReference type="Proteomes" id="UP000192257">
    <property type="component" value="Unassembled WGS sequence"/>
</dbReference>
<feature type="domain" description="MYND-type" evidence="5">
    <location>
        <begin position="3"/>
        <end position="51"/>
    </location>
</feature>
<reference evidence="6 7" key="1">
    <citation type="submission" date="2017-03" db="EMBL/GenBank/DDBJ databases">
        <title>An alternative strategy for trypanosome survival in the mammalian bloodstream revealed through genome and transcriptome analysis of the ubiquitous bovine parasite Trypanosoma (Megatrypanum) theileri.</title>
        <authorList>
            <person name="Kelly S."/>
            <person name="Ivens A."/>
            <person name="Mott A."/>
            <person name="O'Neill E."/>
            <person name="Emms D."/>
            <person name="Macleod O."/>
            <person name="Voorheis P."/>
            <person name="Matthews J."/>
            <person name="Matthews K."/>
            <person name="Carrington M."/>
        </authorList>
    </citation>
    <scope>NUCLEOTIDE SEQUENCE [LARGE SCALE GENOMIC DNA]</scope>
    <source>
        <strain evidence="6">Edinburgh</strain>
    </source>
</reference>
<dbReference type="AlphaFoldDB" id="A0A1X0P0U4"/>
<dbReference type="OrthoDB" id="265717at2759"/>
<dbReference type="SUPFAM" id="SSF144232">
    <property type="entry name" value="HIT/MYND zinc finger-like"/>
    <property type="match status" value="1"/>
</dbReference>
<evidence type="ECO:0000313" key="6">
    <source>
        <dbReference type="EMBL" id="ORC90532.1"/>
    </source>
</evidence>
<keyword evidence="1" id="KW-0479">Metal-binding</keyword>
<dbReference type="GeneID" id="39983975"/>
<dbReference type="PROSITE" id="PS50865">
    <property type="entry name" value="ZF_MYND_2"/>
    <property type="match status" value="1"/>
</dbReference>
<dbReference type="Gene3D" id="2.170.270.10">
    <property type="entry name" value="SET domain"/>
    <property type="match status" value="2"/>
</dbReference>
<keyword evidence="2 4" id="KW-0863">Zinc-finger</keyword>
<dbReference type="CDD" id="cd20071">
    <property type="entry name" value="SET_SMYD"/>
    <property type="match status" value="1"/>
</dbReference>
<evidence type="ECO:0000256" key="2">
    <source>
        <dbReference type="ARBA" id="ARBA00022771"/>
    </source>
</evidence>
<dbReference type="Gene3D" id="6.10.140.2220">
    <property type="match status" value="1"/>
</dbReference>
<gene>
    <name evidence="6" type="ORF">TM35_000083300</name>
</gene>
<accession>A0A1X0P0U4</accession>
<evidence type="ECO:0000256" key="1">
    <source>
        <dbReference type="ARBA" id="ARBA00022723"/>
    </source>
</evidence>
<dbReference type="VEuPathDB" id="TriTrypDB:TM35_000083300"/>
<dbReference type="PROSITE" id="PS01360">
    <property type="entry name" value="ZF_MYND_1"/>
    <property type="match status" value="1"/>
</dbReference>
<dbReference type="EMBL" id="NBCO01000008">
    <property type="protein sequence ID" value="ORC90532.1"/>
    <property type="molecule type" value="Genomic_DNA"/>
</dbReference>
<dbReference type="SUPFAM" id="SSF82199">
    <property type="entry name" value="SET domain"/>
    <property type="match status" value="1"/>
</dbReference>
<protein>
    <recommendedName>
        <fullName evidence="5">MYND-type domain-containing protein</fullName>
    </recommendedName>
</protein>
<keyword evidence="3" id="KW-0862">Zinc</keyword>
<evidence type="ECO:0000313" key="7">
    <source>
        <dbReference type="Proteomes" id="UP000192257"/>
    </source>
</evidence>
<comment type="caution">
    <text evidence="6">The sequence shown here is derived from an EMBL/GenBank/DDBJ whole genome shotgun (WGS) entry which is preliminary data.</text>
</comment>
<evidence type="ECO:0000256" key="4">
    <source>
        <dbReference type="PROSITE-ProRule" id="PRU00134"/>
    </source>
</evidence>